<protein>
    <submittedName>
        <fullName evidence="1">Uncharacterized protein</fullName>
    </submittedName>
</protein>
<accession>A0A4R2LKP0</accession>
<dbReference type="RefSeq" id="WP_131927377.1">
    <property type="nucleotide sequence ID" value="NZ_SLXB01000030.1"/>
</dbReference>
<dbReference type="EMBL" id="SLXB01000030">
    <property type="protein sequence ID" value="TCO87686.1"/>
    <property type="molecule type" value="Genomic_DNA"/>
</dbReference>
<gene>
    <name evidence="1" type="ORF">EV202_13037</name>
</gene>
<reference evidence="1 2" key="1">
    <citation type="submission" date="2019-03" db="EMBL/GenBank/DDBJ databases">
        <title>Genomic Encyclopedia of Type Strains, Phase IV (KMG-IV): sequencing the most valuable type-strain genomes for metagenomic binning, comparative biology and taxonomic classification.</title>
        <authorList>
            <person name="Goeker M."/>
        </authorList>
    </citation>
    <scope>NUCLEOTIDE SEQUENCE [LARGE SCALE GENOMIC DNA]</scope>
    <source>
        <strain evidence="1 2">DSM 23917</strain>
    </source>
</reference>
<dbReference type="Proteomes" id="UP000295600">
    <property type="component" value="Unassembled WGS sequence"/>
</dbReference>
<name>A0A4R2LKP0_9BACE</name>
<organism evidence="1 2">
    <name type="scientific">Prevotella heparinolytica</name>
    <dbReference type="NCBI Taxonomy" id="28113"/>
    <lineage>
        <taxon>Bacteria</taxon>
        <taxon>Pseudomonadati</taxon>
        <taxon>Bacteroidota</taxon>
        <taxon>Bacteroidia</taxon>
        <taxon>Bacteroidales</taxon>
        <taxon>Bacteroidaceae</taxon>
        <taxon>Bacteroides</taxon>
    </lineage>
</organism>
<comment type="caution">
    <text evidence="1">The sequence shown here is derived from an EMBL/GenBank/DDBJ whole genome shotgun (WGS) entry which is preliminary data.</text>
</comment>
<sequence length="85" mass="10083">MRPKPYIFNKEREAAIALMKDVKNLRDRMDEFCELCEHTDLDDLEYVEKIKRHEEYIYSLQSELGRLVGYTITSDILEGEEVSIP</sequence>
<evidence type="ECO:0000313" key="1">
    <source>
        <dbReference type="EMBL" id="TCO87686.1"/>
    </source>
</evidence>
<proteinExistence type="predicted"/>
<dbReference type="AlphaFoldDB" id="A0A4R2LKP0"/>
<evidence type="ECO:0000313" key="2">
    <source>
        <dbReference type="Proteomes" id="UP000295600"/>
    </source>
</evidence>